<keyword evidence="1" id="KW-0732">Signal</keyword>
<dbReference type="Pfam" id="PF14100">
    <property type="entry name" value="DUF6807"/>
    <property type="match status" value="1"/>
</dbReference>
<dbReference type="Proteomes" id="UP000536179">
    <property type="component" value="Unassembled WGS sequence"/>
</dbReference>
<evidence type="ECO:0000313" key="2">
    <source>
        <dbReference type="EMBL" id="MBB3207220.1"/>
    </source>
</evidence>
<gene>
    <name evidence="2" type="ORF">FHS27_003039</name>
</gene>
<protein>
    <recommendedName>
        <fullName evidence="4">Secreted protein</fullName>
    </recommendedName>
</protein>
<comment type="caution">
    <text evidence="2">The sequence shown here is derived from an EMBL/GenBank/DDBJ whole genome shotgun (WGS) entry which is preliminary data.</text>
</comment>
<proteinExistence type="predicted"/>
<evidence type="ECO:0000313" key="3">
    <source>
        <dbReference type="Proteomes" id="UP000536179"/>
    </source>
</evidence>
<evidence type="ECO:0000256" key="1">
    <source>
        <dbReference type="SAM" id="SignalP"/>
    </source>
</evidence>
<dbReference type="InterPro" id="IPR029475">
    <property type="entry name" value="DUF6807"/>
</dbReference>
<evidence type="ECO:0008006" key="4">
    <source>
        <dbReference type="Google" id="ProtNLM"/>
    </source>
</evidence>
<feature type="signal peptide" evidence="1">
    <location>
        <begin position="1"/>
        <end position="26"/>
    </location>
</feature>
<name>A0A7W5H6R4_9BACT</name>
<reference evidence="2 3" key="1">
    <citation type="submission" date="2020-08" db="EMBL/GenBank/DDBJ databases">
        <title>Genomic Encyclopedia of Type Strains, Phase III (KMG-III): the genomes of soil and plant-associated and newly described type strains.</title>
        <authorList>
            <person name="Whitman W."/>
        </authorList>
    </citation>
    <scope>NUCLEOTIDE SEQUENCE [LARGE SCALE GENOMIC DNA]</scope>
    <source>
        <strain evidence="2 3">CECT 8075</strain>
    </source>
</reference>
<dbReference type="EMBL" id="JACHXU010000009">
    <property type="protein sequence ID" value="MBB3207220.1"/>
    <property type="molecule type" value="Genomic_DNA"/>
</dbReference>
<dbReference type="AlphaFoldDB" id="A0A7W5H6R4"/>
<organism evidence="2 3">
    <name type="scientific">Aporhodopirellula rubra</name>
    <dbReference type="NCBI Taxonomy" id="980271"/>
    <lineage>
        <taxon>Bacteria</taxon>
        <taxon>Pseudomonadati</taxon>
        <taxon>Planctomycetota</taxon>
        <taxon>Planctomycetia</taxon>
        <taxon>Pirellulales</taxon>
        <taxon>Pirellulaceae</taxon>
        <taxon>Aporhodopirellula</taxon>
    </lineage>
</organism>
<sequence>MFQSVRVPLVLMTALLVTSGLTSANATDVDQPNVDRVSVVIDDDAGSLTLQVDGKTAFVYRYGPSVDLPHFDPFNSVSGRPMTAKISRDHPHHRSFWVADERVQLEGQPEPVGLYMAVYSGVTDKAKSPWPIAPYKSRVAHVEFENLKVQGDTASFDEKLTWMNGDIPLLDELRHYRVVAFPNGEYFFDFSFELRATYGNVTIKRDTAHYAIPYIRMNDQFNVKKGGGKIVNSEGGINESGTHDQLAYWADYSAPLSGSDDAEGIACMIHPSKNPPHLWLIRDYGTWGPRGATGYHNATFTIAKGEGYDQRVGILVHEGDASTGNVAQRYQQYSKGKL</sequence>
<keyword evidence="3" id="KW-1185">Reference proteome</keyword>
<accession>A0A7W5H6R4</accession>
<feature type="chain" id="PRO_5031373931" description="Secreted protein" evidence="1">
    <location>
        <begin position="27"/>
        <end position="338"/>
    </location>
</feature>
<dbReference type="RefSeq" id="WP_184305583.1">
    <property type="nucleotide sequence ID" value="NZ_JACHXU010000009.1"/>
</dbReference>